<protein>
    <recommendedName>
        <fullName evidence="4">Centrosomin N-terminal motif 1 domain-containing protein</fullName>
    </recommendedName>
</protein>
<accession>A0A8T1WFF1</accession>
<dbReference type="Proteomes" id="UP000694044">
    <property type="component" value="Unassembled WGS sequence"/>
</dbReference>
<evidence type="ECO:0000256" key="1">
    <source>
        <dbReference type="SAM" id="MobiDB-lite"/>
    </source>
</evidence>
<dbReference type="OrthoDB" id="103333at2759"/>
<evidence type="ECO:0000313" key="2">
    <source>
        <dbReference type="EMBL" id="KAG7390910.1"/>
    </source>
</evidence>
<sequence length="479" mass="55223">MPSSSSSSNSSTPPRPRGRLLRQETAAYEQLRREKFNMGLRIHHLEEKLQLLKIGEGYTEEKVLTELAELRVALKAREHELRQHTLNEIQVVDELKAQLEAARTSTSGEERAHADLPDPISTGHCREMCSRLQAKLYKMTQQEHRAVEDANDLRRQIQKMSRDLEQLGKATRGLKSDHEKALDTIYAFESQELQQREDARRQTNEAEGQAKDAANNQADAIERLQFDNAKLLQALEEKKEEVNTLRADLETAHEIIVDLDNAGLQLTQQHEVAVQKLKRALADAKDEAQALNRTWSRRFNTYRMKKEHEMQDVEKGLQNCRPDGTEAANVVSWTDIQAPLNKRNRILHEELQECYRQYQLVFQENTDMLKATSLYKHAIADRDADIAKYKALVMKYAKQLQRRSSLGQVEDALMKQLQQTKIMIAVTTERLESCPIGGGARGPYHRLPTSTYRRLYAMHVNRITSHNMQLEELEKEIKK</sequence>
<proteinExistence type="predicted"/>
<dbReference type="EMBL" id="JAGDFM010000026">
    <property type="protein sequence ID" value="KAG7390910.1"/>
    <property type="molecule type" value="Genomic_DNA"/>
</dbReference>
<dbReference type="AlphaFoldDB" id="A0A8T1WFF1"/>
<gene>
    <name evidence="2" type="ORF">PHYPSEUDO_006394</name>
</gene>
<reference evidence="2" key="1">
    <citation type="submission" date="2021-02" db="EMBL/GenBank/DDBJ databases">
        <authorList>
            <person name="Palmer J.M."/>
        </authorList>
    </citation>
    <scope>NUCLEOTIDE SEQUENCE</scope>
    <source>
        <strain evidence="2">SCRP734</strain>
    </source>
</reference>
<feature type="compositionally biased region" description="Basic and acidic residues" evidence="1">
    <location>
        <begin position="194"/>
        <end position="210"/>
    </location>
</feature>
<feature type="region of interest" description="Disordered" evidence="1">
    <location>
        <begin position="1"/>
        <end position="21"/>
    </location>
</feature>
<keyword evidence="3" id="KW-1185">Reference proteome</keyword>
<name>A0A8T1WFF1_9STRA</name>
<organism evidence="2 3">
    <name type="scientific">Phytophthora pseudosyringae</name>
    <dbReference type="NCBI Taxonomy" id="221518"/>
    <lineage>
        <taxon>Eukaryota</taxon>
        <taxon>Sar</taxon>
        <taxon>Stramenopiles</taxon>
        <taxon>Oomycota</taxon>
        <taxon>Peronosporomycetes</taxon>
        <taxon>Peronosporales</taxon>
        <taxon>Peronosporaceae</taxon>
        <taxon>Phytophthora</taxon>
    </lineage>
</organism>
<evidence type="ECO:0008006" key="4">
    <source>
        <dbReference type="Google" id="ProtNLM"/>
    </source>
</evidence>
<evidence type="ECO:0000313" key="3">
    <source>
        <dbReference type="Proteomes" id="UP000694044"/>
    </source>
</evidence>
<comment type="caution">
    <text evidence="2">The sequence shown here is derived from an EMBL/GenBank/DDBJ whole genome shotgun (WGS) entry which is preliminary data.</text>
</comment>
<feature type="compositionally biased region" description="Low complexity" evidence="1">
    <location>
        <begin position="1"/>
        <end position="11"/>
    </location>
</feature>
<feature type="region of interest" description="Disordered" evidence="1">
    <location>
        <begin position="192"/>
        <end position="213"/>
    </location>
</feature>